<dbReference type="PANTHER" id="PTHR12812:SF0">
    <property type="entry name" value="HEPARAN-SULFATE 6-O-SULFOTRANSFERASE"/>
    <property type="match status" value="1"/>
</dbReference>
<keyword evidence="8" id="KW-0862">Zinc</keyword>
<reference evidence="22" key="1">
    <citation type="submission" date="2018-01" db="EMBL/GenBank/DDBJ databases">
        <authorList>
            <person name="Mao J.F."/>
        </authorList>
    </citation>
    <scope>NUCLEOTIDE SEQUENCE</scope>
    <source>
        <strain evidence="22">Huo1</strain>
        <tissue evidence="22">Leaf</tissue>
    </source>
</reference>
<dbReference type="Gene3D" id="3.40.50.300">
    <property type="entry name" value="P-loop containing nucleotide triphosphate hydrolases"/>
    <property type="match status" value="1"/>
</dbReference>
<reference evidence="22" key="2">
    <citation type="submission" date="2020-08" db="EMBL/GenBank/DDBJ databases">
        <title>Plant Genome Project.</title>
        <authorList>
            <person name="Zhang R.-G."/>
        </authorList>
    </citation>
    <scope>NUCLEOTIDE SEQUENCE</scope>
    <source>
        <strain evidence="22">Huo1</strain>
        <tissue evidence="22">Leaf</tissue>
    </source>
</reference>
<dbReference type="GO" id="GO:0043565">
    <property type="term" value="F:sequence-specific DNA binding"/>
    <property type="evidence" value="ECO:0007669"/>
    <property type="project" value="InterPro"/>
</dbReference>
<comment type="function">
    <text evidence="17">Transcriptional activator that specifically binds 5'-GATA-3' or 5'-GAT-3' motifs within gene promoters. May be involved in the regulation of some light-responsive genes.</text>
</comment>
<evidence type="ECO:0000256" key="2">
    <source>
        <dbReference type="ARBA" id="ARBA00004167"/>
    </source>
</evidence>
<evidence type="ECO:0000256" key="8">
    <source>
        <dbReference type="ARBA" id="ARBA00022833"/>
    </source>
</evidence>
<feature type="compositionally biased region" description="Basic and acidic residues" evidence="19">
    <location>
        <begin position="346"/>
        <end position="356"/>
    </location>
</feature>
<keyword evidence="16" id="KW-0539">Nucleus</keyword>
<evidence type="ECO:0000256" key="1">
    <source>
        <dbReference type="ARBA" id="ARBA00004123"/>
    </source>
</evidence>
<evidence type="ECO:0000256" key="13">
    <source>
        <dbReference type="ARBA" id="ARBA00023159"/>
    </source>
</evidence>
<feature type="region of interest" description="Disordered" evidence="19">
    <location>
        <begin position="1150"/>
        <end position="1181"/>
    </location>
</feature>
<accession>A0A8X8ZTN6</accession>
<dbReference type="GO" id="GO:0005634">
    <property type="term" value="C:nucleus"/>
    <property type="evidence" value="ECO:0007669"/>
    <property type="project" value="UniProtKB-SubCell"/>
</dbReference>
<sequence length="1303" mass="145792">MRCEIVPLMLGFFLLLLVSDLRSKNFVPVTVEASEANDGYKQCEHTVKKWASFSADTEVSGNQHALRDLLLFLHVPRTGGRTYYHCFLKKLYSSSLECPRSYDKLRYNSRKSSCRLLSTHDDYSVMSKLPRERTSLMTILRDPIERVFSTYEFSLEVASRFLIHPNLTSVLTMSRSARRKTSGVNTLDIWPWKYLVPWMREDLFSRRDIRKLRGQVNLVAGDPYDMEDIAMPLHEYINEPVTRDIVHNGATFQIVGLTNNSYFTEAHEVRHCVLKYHSLGDYVLQVAKKKLDNMIYVGLTENHKESANMFANVVATQVISKHKTSSSNSDGAGDNDSEQHSQLPDMKTDANDKDQNQKNVSSTGEDNAIQENLIVSALFYQWTVGKLMKAYNSCVLKLRNSQADRRVNSLKQLYPANFTKEARKRVPEALIKEITLLNSLDVELYKYGQYIFGKQQEHMTQSMVHDCRFSDFDVANSGESNCVPVMCFYEEPSGMLSTSTYHGIYNTPSWKFVSLSAAALMPLLIFIFIFVSSRRRTQEQGLFGLVSDSLSLFYVYRSRSMAEVGNSLGPDEDFDVLLNILDFPVECLEGDEVAAEWDSSKAQFLGPIPSSLLMEPPLMSNPNSSPQPRSHIDAAPELKQLANHVDTCSLHIPRLRKFTKVQESRSFCTQSPVSVLESNDSCSREKCLSTKPEHAIPAQSRSKRVRYSGVNPWLSAAHELSTSKRTSRWKRLIQHPVSIDLMRKSDENVDNLIIVQNLPQSHEVASKPCDALVKKCSHCQSTKTPLWREGPLGPKTLCNACGVRYRSGCLFPEYRPAASPTFVPSQHSNSYMKVAEMRSAAKLMEVKIKVAPLSPPHTEAKIDEPPKAPQLEANILELPNSHMKVEEMRTAAKLMEVETGAPLSPQTGANFDEPPKAPQLEAKLLELPNSHVKVAEMRSAAKLMEVKIKIVGTSEKKQPTKHVKQMQLAKHVDTSSSLQIAGAPKRMQLAEHVDTSSSLQIAVVPEKKLLAKDDDTSSSFQIAGAPKRMQLAEHVDTSSSLQIAVVPKRKLLPKDDDTSSSLQIAGAPKQKLLAKHDDTYSSHIPLQNKSTKVQESGAFCTQSRVSLLQDSGYLRYRLKYVEPGGVDPTNSMSGKKSRKVPVAVGVSKNLPQTHDTSLHGSDPAPLQKASNSMKGKKSRKRLLQLPVSVDVVKNSPKNEASSLDISDPASLNPSCPAVVEKCVHCESTKTPQWREGPLGPKTLCNACGLRYRTGRLLPEYRPAASPTFMPSLNSNSHRKVVRMRIEAMHSKMEISRTVHEDEG</sequence>
<dbReference type="SMART" id="SM00401">
    <property type="entry name" value="ZnF_GATA"/>
    <property type="match status" value="2"/>
</dbReference>
<dbReference type="InterPro" id="IPR013088">
    <property type="entry name" value="Znf_NHR/GATA"/>
</dbReference>
<keyword evidence="13" id="KW-0010">Activator</keyword>
<keyword evidence="5" id="KW-0812">Transmembrane</keyword>
<feature type="region of interest" description="Disordered" evidence="19">
    <location>
        <begin position="321"/>
        <end position="364"/>
    </location>
</feature>
<dbReference type="PANTHER" id="PTHR12812">
    <property type="entry name" value="HEPARAN SULFATE 6-O-SULFOTRANSFERASE 3"/>
    <property type="match status" value="1"/>
</dbReference>
<evidence type="ECO:0000256" key="16">
    <source>
        <dbReference type="ARBA" id="ARBA00023242"/>
    </source>
</evidence>
<evidence type="ECO:0000256" key="10">
    <source>
        <dbReference type="ARBA" id="ARBA00023015"/>
    </source>
</evidence>
<dbReference type="InterPro" id="IPR010635">
    <property type="entry name" value="Heparan_SO4-6-sulfoTrfase"/>
</dbReference>
<evidence type="ECO:0000313" key="22">
    <source>
        <dbReference type="EMBL" id="KAG6417902.1"/>
    </source>
</evidence>
<dbReference type="Proteomes" id="UP000298416">
    <property type="component" value="Unassembled WGS sequence"/>
</dbReference>
<feature type="compositionally biased region" description="Low complexity" evidence="19">
    <location>
        <begin position="325"/>
        <end position="334"/>
    </location>
</feature>
<dbReference type="InterPro" id="IPR027417">
    <property type="entry name" value="P-loop_NTPase"/>
</dbReference>
<feature type="domain" description="GATA-type" evidence="21">
    <location>
        <begin position="774"/>
        <end position="806"/>
    </location>
</feature>
<evidence type="ECO:0000256" key="4">
    <source>
        <dbReference type="ARBA" id="ARBA00022679"/>
    </source>
</evidence>
<comment type="subcellular location">
    <subcellularLocation>
        <location evidence="2">Membrane</location>
        <topology evidence="2">Single-pass membrane protein</topology>
    </subcellularLocation>
    <subcellularLocation>
        <location evidence="1">Nucleus</location>
    </subcellularLocation>
</comment>
<comment type="caution">
    <text evidence="22">The sequence shown here is derived from an EMBL/GenBank/DDBJ whole genome shotgun (WGS) entry which is preliminary data.</text>
</comment>
<evidence type="ECO:0000256" key="18">
    <source>
        <dbReference type="PROSITE-ProRule" id="PRU00094"/>
    </source>
</evidence>
<dbReference type="GO" id="GO:0008270">
    <property type="term" value="F:zinc ion binding"/>
    <property type="evidence" value="ECO:0007669"/>
    <property type="project" value="UniProtKB-KW"/>
</dbReference>
<evidence type="ECO:0000259" key="21">
    <source>
        <dbReference type="PROSITE" id="PS50114"/>
    </source>
</evidence>
<feature type="compositionally biased region" description="Polar residues" evidence="19">
    <location>
        <begin position="1150"/>
        <end position="1159"/>
    </location>
</feature>
<keyword evidence="9" id="KW-1133">Transmembrane helix</keyword>
<evidence type="ECO:0000256" key="6">
    <source>
        <dbReference type="ARBA" id="ARBA00022723"/>
    </source>
</evidence>
<dbReference type="EMBL" id="PNBA02000007">
    <property type="protein sequence ID" value="KAG6417902.1"/>
    <property type="molecule type" value="Genomic_DNA"/>
</dbReference>
<dbReference type="GO" id="GO:0006355">
    <property type="term" value="P:regulation of DNA-templated transcription"/>
    <property type="evidence" value="ECO:0007669"/>
    <property type="project" value="InterPro"/>
</dbReference>
<dbReference type="PROSITE" id="PS00344">
    <property type="entry name" value="GATA_ZN_FINGER_1"/>
    <property type="match status" value="2"/>
</dbReference>
<keyword evidence="4" id="KW-0808">Transferase</keyword>
<proteinExistence type="inferred from homology"/>
<evidence type="ECO:0000256" key="7">
    <source>
        <dbReference type="ARBA" id="ARBA00022771"/>
    </source>
</evidence>
<dbReference type="PROSITE" id="PS50114">
    <property type="entry name" value="GATA_ZN_FINGER_2"/>
    <property type="match status" value="2"/>
</dbReference>
<dbReference type="GO" id="GO:0016020">
    <property type="term" value="C:membrane"/>
    <property type="evidence" value="ECO:0007669"/>
    <property type="project" value="UniProtKB-SubCell"/>
</dbReference>
<evidence type="ECO:0000256" key="17">
    <source>
        <dbReference type="ARBA" id="ARBA00055020"/>
    </source>
</evidence>
<feature type="signal peptide" evidence="20">
    <location>
        <begin position="1"/>
        <end position="23"/>
    </location>
</feature>
<evidence type="ECO:0000256" key="19">
    <source>
        <dbReference type="SAM" id="MobiDB-lite"/>
    </source>
</evidence>
<feature type="domain" description="GATA-type" evidence="21">
    <location>
        <begin position="1221"/>
        <end position="1252"/>
    </location>
</feature>
<evidence type="ECO:0000256" key="9">
    <source>
        <dbReference type="ARBA" id="ARBA00022989"/>
    </source>
</evidence>
<evidence type="ECO:0000256" key="20">
    <source>
        <dbReference type="SAM" id="SignalP"/>
    </source>
</evidence>
<dbReference type="FunFam" id="3.30.50.10:FF:000025">
    <property type="entry name" value="GATA transcription factor"/>
    <property type="match status" value="2"/>
</dbReference>
<keyword evidence="12" id="KW-0472">Membrane</keyword>
<comment type="similarity">
    <text evidence="3">Belongs to the type IV zinc-finger family. Class A subfamily.</text>
</comment>
<evidence type="ECO:0000256" key="12">
    <source>
        <dbReference type="ARBA" id="ARBA00023136"/>
    </source>
</evidence>
<dbReference type="GO" id="GO:0017095">
    <property type="term" value="F:heparan sulfate 6-sulfotransferase activity"/>
    <property type="evidence" value="ECO:0007669"/>
    <property type="project" value="TreeGrafter"/>
</dbReference>
<evidence type="ECO:0000256" key="3">
    <source>
        <dbReference type="ARBA" id="ARBA00005694"/>
    </source>
</evidence>
<gene>
    <name evidence="22" type="ORF">SASPL_120099</name>
</gene>
<protein>
    <recommendedName>
        <fullName evidence="21">GATA-type domain-containing protein</fullName>
    </recommendedName>
</protein>
<organism evidence="22">
    <name type="scientific">Salvia splendens</name>
    <name type="common">Scarlet sage</name>
    <dbReference type="NCBI Taxonomy" id="180675"/>
    <lineage>
        <taxon>Eukaryota</taxon>
        <taxon>Viridiplantae</taxon>
        <taxon>Streptophyta</taxon>
        <taxon>Embryophyta</taxon>
        <taxon>Tracheophyta</taxon>
        <taxon>Spermatophyta</taxon>
        <taxon>Magnoliopsida</taxon>
        <taxon>eudicotyledons</taxon>
        <taxon>Gunneridae</taxon>
        <taxon>Pentapetalae</taxon>
        <taxon>asterids</taxon>
        <taxon>lamiids</taxon>
        <taxon>Lamiales</taxon>
        <taxon>Lamiaceae</taxon>
        <taxon>Nepetoideae</taxon>
        <taxon>Mentheae</taxon>
        <taxon>Salviinae</taxon>
        <taxon>Salvia</taxon>
        <taxon>Salvia subgen. Calosphace</taxon>
        <taxon>core Calosphace</taxon>
    </lineage>
</organism>
<keyword evidence="10" id="KW-0805">Transcription regulation</keyword>
<name>A0A8X8ZTN6_SALSN</name>
<dbReference type="Gene3D" id="3.30.50.10">
    <property type="entry name" value="Erythroid Transcription Factor GATA-1, subunit A"/>
    <property type="match status" value="2"/>
</dbReference>
<dbReference type="InterPro" id="IPR000679">
    <property type="entry name" value="Znf_GATA"/>
</dbReference>
<evidence type="ECO:0000256" key="15">
    <source>
        <dbReference type="ARBA" id="ARBA00023180"/>
    </source>
</evidence>
<evidence type="ECO:0000256" key="14">
    <source>
        <dbReference type="ARBA" id="ARBA00023163"/>
    </source>
</evidence>
<keyword evidence="7 18" id="KW-0863">Zinc-finger</keyword>
<keyword evidence="15" id="KW-0325">Glycoprotein</keyword>
<dbReference type="Pfam" id="PF00320">
    <property type="entry name" value="GATA"/>
    <property type="match status" value="2"/>
</dbReference>
<keyword evidence="6" id="KW-0479">Metal-binding</keyword>
<feature type="chain" id="PRO_5036494905" description="GATA-type domain-containing protein" evidence="20">
    <location>
        <begin position="24"/>
        <end position="1303"/>
    </location>
</feature>
<keyword evidence="23" id="KW-1185">Reference proteome</keyword>
<evidence type="ECO:0000256" key="11">
    <source>
        <dbReference type="ARBA" id="ARBA00023125"/>
    </source>
</evidence>
<dbReference type="SUPFAM" id="SSF57716">
    <property type="entry name" value="Glucocorticoid receptor-like (DNA-binding domain)"/>
    <property type="match status" value="2"/>
</dbReference>
<keyword evidence="20" id="KW-0732">Signal</keyword>
<keyword evidence="11" id="KW-0238">DNA-binding</keyword>
<dbReference type="CDD" id="cd00202">
    <property type="entry name" value="ZnF_GATA"/>
    <property type="match status" value="2"/>
</dbReference>
<evidence type="ECO:0000313" key="23">
    <source>
        <dbReference type="Proteomes" id="UP000298416"/>
    </source>
</evidence>
<evidence type="ECO:0000256" key="5">
    <source>
        <dbReference type="ARBA" id="ARBA00022692"/>
    </source>
</evidence>
<keyword evidence="14" id="KW-0804">Transcription</keyword>